<dbReference type="GO" id="GO:0022857">
    <property type="term" value="F:transmembrane transporter activity"/>
    <property type="evidence" value="ECO:0007669"/>
    <property type="project" value="TreeGrafter"/>
</dbReference>
<accession>A0A5A8F5I4</accession>
<dbReference type="Proteomes" id="UP000322876">
    <property type="component" value="Unassembled WGS sequence"/>
</dbReference>
<evidence type="ECO:0000256" key="3">
    <source>
        <dbReference type="ARBA" id="ARBA00022692"/>
    </source>
</evidence>
<evidence type="ECO:0000256" key="5">
    <source>
        <dbReference type="ARBA" id="ARBA00023136"/>
    </source>
</evidence>
<comment type="caution">
    <text evidence="10">The sequence shown here is derived from an EMBL/GenBank/DDBJ whole genome shotgun (WGS) entry which is preliminary data.</text>
</comment>
<feature type="transmembrane region" description="Helical" evidence="7">
    <location>
        <begin position="260"/>
        <end position="284"/>
    </location>
</feature>
<keyword evidence="3 7" id="KW-0812">Transmembrane</keyword>
<reference evidence="10 11" key="1">
    <citation type="submission" date="2019-06" db="EMBL/GenBank/DDBJ databases">
        <title>Genomic insights into carbon and energy metabolism of Deferribacter autotrophicus revealed new metabolic traits in the phylum Deferribacteres.</title>
        <authorList>
            <person name="Slobodkin A.I."/>
            <person name="Slobodkina G.B."/>
            <person name="Allioux M."/>
            <person name="Alain K."/>
            <person name="Jebbar M."/>
            <person name="Shadrin V."/>
            <person name="Kublanov I.V."/>
            <person name="Toshchakov S.V."/>
            <person name="Bonch-Osmolovskaya E.A."/>
        </authorList>
    </citation>
    <scope>NUCLEOTIDE SEQUENCE [LARGE SCALE GENOMIC DNA]</scope>
    <source>
        <strain evidence="10 11">SL50</strain>
    </source>
</reference>
<feature type="domain" description="MacB-like periplasmic core" evidence="9">
    <location>
        <begin position="18"/>
        <end position="207"/>
    </location>
</feature>
<keyword evidence="4 7" id="KW-1133">Transmembrane helix</keyword>
<name>A0A5A8F5I4_9BACT</name>
<evidence type="ECO:0000256" key="7">
    <source>
        <dbReference type="SAM" id="Phobius"/>
    </source>
</evidence>
<evidence type="ECO:0000256" key="1">
    <source>
        <dbReference type="ARBA" id="ARBA00004651"/>
    </source>
</evidence>
<dbReference type="InterPro" id="IPR003838">
    <property type="entry name" value="ABC3_permease_C"/>
</dbReference>
<evidence type="ECO:0000313" key="10">
    <source>
        <dbReference type="EMBL" id="KAA0256889.1"/>
    </source>
</evidence>
<feature type="transmembrane region" description="Helical" evidence="7">
    <location>
        <begin position="15"/>
        <end position="35"/>
    </location>
</feature>
<comment type="similarity">
    <text evidence="6">Belongs to the ABC-4 integral membrane protein family.</text>
</comment>
<feature type="transmembrane region" description="Helical" evidence="7">
    <location>
        <begin position="304"/>
        <end position="330"/>
    </location>
</feature>
<dbReference type="InterPro" id="IPR050250">
    <property type="entry name" value="Macrolide_Exporter_MacB"/>
</dbReference>
<dbReference type="RefSeq" id="WP_149267467.1">
    <property type="nucleotide sequence ID" value="NZ_VFJB01000010.1"/>
</dbReference>
<evidence type="ECO:0000256" key="4">
    <source>
        <dbReference type="ARBA" id="ARBA00022989"/>
    </source>
</evidence>
<evidence type="ECO:0000313" key="11">
    <source>
        <dbReference type="Proteomes" id="UP000322876"/>
    </source>
</evidence>
<organism evidence="10 11">
    <name type="scientific">Deferribacter autotrophicus</name>
    <dbReference type="NCBI Taxonomy" id="500465"/>
    <lineage>
        <taxon>Bacteria</taxon>
        <taxon>Pseudomonadati</taxon>
        <taxon>Deferribacterota</taxon>
        <taxon>Deferribacteres</taxon>
        <taxon>Deferribacterales</taxon>
        <taxon>Deferribacteraceae</taxon>
        <taxon>Deferribacter</taxon>
    </lineage>
</organism>
<evidence type="ECO:0000259" key="8">
    <source>
        <dbReference type="Pfam" id="PF02687"/>
    </source>
</evidence>
<dbReference type="OrthoDB" id="239678at2"/>
<proteinExistence type="inferred from homology"/>
<evidence type="ECO:0000259" key="9">
    <source>
        <dbReference type="Pfam" id="PF12704"/>
    </source>
</evidence>
<dbReference type="PANTHER" id="PTHR30572:SF4">
    <property type="entry name" value="ABC TRANSPORTER PERMEASE YTRF"/>
    <property type="match status" value="1"/>
</dbReference>
<dbReference type="AlphaFoldDB" id="A0A5A8F5I4"/>
<dbReference type="Pfam" id="PF02687">
    <property type="entry name" value="FtsX"/>
    <property type="match status" value="1"/>
</dbReference>
<protein>
    <submittedName>
        <fullName evidence="10">ABC transporter permease</fullName>
    </submittedName>
</protein>
<feature type="domain" description="ABC3 transporter permease C-terminal" evidence="8">
    <location>
        <begin position="263"/>
        <end position="380"/>
    </location>
</feature>
<evidence type="ECO:0000256" key="6">
    <source>
        <dbReference type="ARBA" id="ARBA00038076"/>
    </source>
</evidence>
<keyword evidence="11" id="KW-1185">Reference proteome</keyword>
<dbReference type="PANTHER" id="PTHR30572">
    <property type="entry name" value="MEMBRANE COMPONENT OF TRANSPORTER-RELATED"/>
    <property type="match status" value="1"/>
</dbReference>
<comment type="subcellular location">
    <subcellularLocation>
        <location evidence="1">Cell membrane</location>
        <topology evidence="1">Multi-pass membrane protein</topology>
    </subcellularLocation>
</comment>
<dbReference type="GO" id="GO:0005886">
    <property type="term" value="C:plasma membrane"/>
    <property type="evidence" value="ECO:0007669"/>
    <property type="project" value="UniProtKB-SubCell"/>
</dbReference>
<feature type="transmembrane region" description="Helical" evidence="7">
    <location>
        <begin position="350"/>
        <end position="373"/>
    </location>
</feature>
<sequence length="387" mass="43180">MNLLTIPLRNLKRKLLRTILLITVFTFGITSIVTLNNISKVVGKSLEKKLNEFGANIIIYPKTEKLKISYGGFDLGNLSYTVKYLPVKESVEKIKNIELNRNISSIAPKLITLYKINDKHVGVIGIKWSEEKKIKSYWSINGKFPENKNEILIGKNVAKTLNLTLGSIVELKNTKYKISGILNNTGTDDDNVIFMDIDELQKISGLENLANFIEVSALCSGCPIDDIVKQISEKLPNTDIKALQSIVKQRMSAIKFVEKLAYSVSVVILVIACFMIAMFMFASVNERKKEVGLLRSLGYSKFNIFNIFSFEAMLMGSISGICGYILGYLFTFYGLSILKINNVAPEKFNFVEFLLVVIGVIIISTVSASFPALKASKIEPSEALIQL</sequence>
<evidence type="ECO:0000256" key="2">
    <source>
        <dbReference type="ARBA" id="ARBA00022475"/>
    </source>
</evidence>
<gene>
    <name evidence="10" type="ORF">FHQ18_12245</name>
</gene>
<dbReference type="EMBL" id="VFJB01000010">
    <property type="protein sequence ID" value="KAA0256889.1"/>
    <property type="molecule type" value="Genomic_DNA"/>
</dbReference>
<keyword evidence="2" id="KW-1003">Cell membrane</keyword>
<dbReference type="InterPro" id="IPR025857">
    <property type="entry name" value="MacB_PCD"/>
</dbReference>
<keyword evidence="5 7" id="KW-0472">Membrane</keyword>
<dbReference type="Pfam" id="PF12704">
    <property type="entry name" value="MacB_PCD"/>
    <property type="match status" value="1"/>
</dbReference>